<sequence length="273" mass="30632">MKLEINTPDRLEAAVQAQRQAGKIVESQKKLIHDELERQEAEERLALLTQQVNSDVEEVTRQFHTMGVSVETLSQTFLTPPSTPSHAKVFSNHSPPGTPTRHAAVGSPSPGRPPKGTVLRPSPNVQRIYPGSRYPAYVLYQGKEGAHGVFYAWMTYKKVPGAKDLYDHQSHNHVVRSFSSRELAHEFYQEFVDAGISELLAESEPSDDEHFIVIEGVKPMACKTRKTLIMDALQFRGGVAYRFLGDMGSAWAQFREFEAQGLVRSTHPSRTQF</sequence>
<comment type="caution">
    <text evidence="3">The sequence shown here is derived from an EMBL/GenBank/DDBJ whole genome shotgun (WGS) entry which is preliminary data.</text>
</comment>
<reference evidence="3 4" key="1">
    <citation type="journal article" date="2023" name="Proc. Natl. Acad. Sci. U.S.A.">
        <title>A global phylogenomic analysis of the shiitake genus Lentinula.</title>
        <authorList>
            <person name="Sierra-Patev S."/>
            <person name="Min B."/>
            <person name="Naranjo-Ortiz M."/>
            <person name="Looney B."/>
            <person name="Konkel Z."/>
            <person name="Slot J.C."/>
            <person name="Sakamoto Y."/>
            <person name="Steenwyk J.L."/>
            <person name="Rokas A."/>
            <person name="Carro J."/>
            <person name="Camarero S."/>
            <person name="Ferreira P."/>
            <person name="Molpeceres G."/>
            <person name="Ruiz-Duenas F.J."/>
            <person name="Serrano A."/>
            <person name="Henrissat B."/>
            <person name="Drula E."/>
            <person name="Hughes K.W."/>
            <person name="Mata J.L."/>
            <person name="Ishikawa N.K."/>
            <person name="Vargas-Isla R."/>
            <person name="Ushijima S."/>
            <person name="Smith C.A."/>
            <person name="Donoghue J."/>
            <person name="Ahrendt S."/>
            <person name="Andreopoulos W."/>
            <person name="He G."/>
            <person name="LaButti K."/>
            <person name="Lipzen A."/>
            <person name="Ng V."/>
            <person name="Riley R."/>
            <person name="Sandor L."/>
            <person name="Barry K."/>
            <person name="Martinez A.T."/>
            <person name="Xiao Y."/>
            <person name="Gibbons J.G."/>
            <person name="Terashima K."/>
            <person name="Grigoriev I.V."/>
            <person name="Hibbett D."/>
        </authorList>
    </citation>
    <scope>NUCLEOTIDE SEQUENCE [LARGE SCALE GENOMIC DNA]</scope>
    <source>
        <strain evidence="3 4">TFB7810</strain>
    </source>
</reference>
<name>A0A9W8NTZ2_9AGAR</name>
<feature type="coiled-coil region" evidence="1">
    <location>
        <begin position="24"/>
        <end position="58"/>
    </location>
</feature>
<evidence type="ECO:0000313" key="3">
    <source>
        <dbReference type="EMBL" id="KAJ3740841.1"/>
    </source>
</evidence>
<keyword evidence="1" id="KW-0175">Coiled coil</keyword>
<dbReference type="Proteomes" id="UP001142393">
    <property type="component" value="Unassembled WGS sequence"/>
</dbReference>
<gene>
    <name evidence="3" type="ORF">DFH05DRAFT_1528634</name>
</gene>
<proteinExistence type="predicted"/>
<dbReference type="EMBL" id="JANVFU010000013">
    <property type="protein sequence ID" value="KAJ3740841.1"/>
    <property type="molecule type" value="Genomic_DNA"/>
</dbReference>
<accession>A0A9W8NTZ2</accession>
<evidence type="ECO:0000256" key="1">
    <source>
        <dbReference type="SAM" id="Coils"/>
    </source>
</evidence>
<evidence type="ECO:0000313" key="4">
    <source>
        <dbReference type="Proteomes" id="UP001142393"/>
    </source>
</evidence>
<dbReference type="AlphaFoldDB" id="A0A9W8NTZ2"/>
<organism evidence="3 4">
    <name type="scientific">Lentinula detonsa</name>
    <dbReference type="NCBI Taxonomy" id="2804962"/>
    <lineage>
        <taxon>Eukaryota</taxon>
        <taxon>Fungi</taxon>
        <taxon>Dikarya</taxon>
        <taxon>Basidiomycota</taxon>
        <taxon>Agaricomycotina</taxon>
        <taxon>Agaricomycetes</taxon>
        <taxon>Agaricomycetidae</taxon>
        <taxon>Agaricales</taxon>
        <taxon>Marasmiineae</taxon>
        <taxon>Omphalotaceae</taxon>
        <taxon>Lentinula</taxon>
    </lineage>
</organism>
<keyword evidence="4" id="KW-1185">Reference proteome</keyword>
<feature type="region of interest" description="Disordered" evidence="2">
    <location>
        <begin position="80"/>
        <end position="122"/>
    </location>
</feature>
<evidence type="ECO:0000256" key="2">
    <source>
        <dbReference type="SAM" id="MobiDB-lite"/>
    </source>
</evidence>
<protein>
    <submittedName>
        <fullName evidence="3">Uncharacterized protein</fullName>
    </submittedName>
</protein>